<dbReference type="RefSeq" id="WP_240262455.1">
    <property type="nucleotide sequence ID" value="NZ_CP092488.2"/>
</dbReference>
<keyword evidence="5" id="KW-1185">Reference proteome</keyword>
<dbReference type="SUPFAM" id="SSF140459">
    <property type="entry name" value="PE/PPE dimer-like"/>
    <property type="match status" value="1"/>
</dbReference>
<dbReference type="Pfam" id="PF12484">
    <property type="entry name" value="PPE-SVP"/>
    <property type="match status" value="1"/>
</dbReference>
<dbReference type="PANTHER" id="PTHR46766">
    <property type="entry name" value="GLUTAMINE-RICH PROTEIN 2"/>
    <property type="match status" value="1"/>
</dbReference>
<feature type="domain" description="PPE family C-terminal" evidence="3">
    <location>
        <begin position="316"/>
        <end position="401"/>
    </location>
</feature>
<evidence type="ECO:0000313" key="5">
    <source>
        <dbReference type="Proteomes" id="UP001055336"/>
    </source>
</evidence>
<dbReference type="InterPro" id="IPR000030">
    <property type="entry name" value="PPE_dom"/>
</dbReference>
<sequence>MFGFEALPPEINSGLMYTGPGAGPMAAASAAWDALADELYLAASAYGSAIADLTTSWLGPSSASMAAAGATYVAWIGATAVQAEQAAAQAKAAVAAYEAAFAMTVPPPVIAANRALLLALIATNFFGQNTPAIMATEAAYFEMWAQDAAAMYGYAAASSAASTMAPFTPPQPTANSSGIAGMAAAVTQAAGTPVGTVAQTVSPLGSAAATPSAAQAAAATAATSTTSTSPLASLTTSTSTSGTALTAGTTAASGATSAASMLTSAVSMLSSSGSLANTLAPATGALGGGFPMFKSSLDIGATPGAGVVGSRAAAVSAASARAASLGALSVPPGWTSAAPAFSHVASAMPPGSGLPIAPLAPASSPAGPIGAPMTQAPPAQGSARSPLAARYNYRPSMVQRPIYAG</sequence>
<evidence type="ECO:0000259" key="2">
    <source>
        <dbReference type="Pfam" id="PF00823"/>
    </source>
</evidence>
<proteinExistence type="inferred from homology"/>
<dbReference type="Pfam" id="PF00823">
    <property type="entry name" value="PPE"/>
    <property type="match status" value="1"/>
</dbReference>
<feature type="domain" description="PPE" evidence="2">
    <location>
        <begin position="4"/>
        <end position="163"/>
    </location>
</feature>
<dbReference type="Proteomes" id="UP001055336">
    <property type="component" value="Chromosome"/>
</dbReference>
<accession>A0ABY3VMM3</accession>
<dbReference type="EMBL" id="CP092488">
    <property type="protein sequence ID" value="UMB70693.1"/>
    <property type="molecule type" value="Genomic_DNA"/>
</dbReference>
<dbReference type="InterPro" id="IPR022171">
    <property type="entry name" value="PPE_C"/>
</dbReference>
<evidence type="ECO:0000313" key="4">
    <source>
        <dbReference type="EMBL" id="UMB70693.1"/>
    </source>
</evidence>
<organism evidence="4 5">
    <name type="scientific">Mycobacterium paraterrae</name>
    <dbReference type="NCBI Taxonomy" id="577492"/>
    <lineage>
        <taxon>Bacteria</taxon>
        <taxon>Bacillati</taxon>
        <taxon>Actinomycetota</taxon>
        <taxon>Actinomycetes</taxon>
        <taxon>Mycobacteriales</taxon>
        <taxon>Mycobacteriaceae</taxon>
        <taxon>Mycobacterium</taxon>
    </lineage>
</organism>
<reference evidence="4" key="1">
    <citation type="submission" date="2022-08" db="EMBL/GenBank/DDBJ databases">
        <title>Whole genome sequencing of non-tuberculosis mycobacteria type-strains.</title>
        <authorList>
            <person name="Igarashi Y."/>
            <person name="Osugi A."/>
            <person name="Mitarai S."/>
        </authorList>
    </citation>
    <scope>NUCLEOTIDE SEQUENCE</scope>
    <source>
        <strain evidence="4">DSM 45127</strain>
    </source>
</reference>
<dbReference type="Gene3D" id="1.20.1260.20">
    <property type="entry name" value="PPE superfamily"/>
    <property type="match status" value="1"/>
</dbReference>
<protein>
    <submittedName>
        <fullName evidence="4">PPE family protein</fullName>
    </submittedName>
</protein>
<gene>
    <name evidence="4" type="ORF">MKK62_05125</name>
</gene>
<evidence type="ECO:0000259" key="3">
    <source>
        <dbReference type="Pfam" id="PF12484"/>
    </source>
</evidence>
<evidence type="ECO:0000256" key="1">
    <source>
        <dbReference type="ARBA" id="ARBA00010652"/>
    </source>
</evidence>
<name>A0ABY3VMM3_9MYCO</name>
<comment type="similarity">
    <text evidence="1">Belongs to the mycobacterial PPE family.</text>
</comment>
<dbReference type="PANTHER" id="PTHR46766:SF1">
    <property type="entry name" value="GLUTAMINE-RICH PROTEIN 2"/>
    <property type="match status" value="1"/>
</dbReference>
<dbReference type="InterPro" id="IPR038332">
    <property type="entry name" value="PPE_sf"/>
</dbReference>